<keyword evidence="3" id="KW-1185">Reference proteome</keyword>
<dbReference type="Gene3D" id="3.40.50.1820">
    <property type="entry name" value="alpha/beta hydrolase"/>
    <property type="match status" value="1"/>
</dbReference>
<dbReference type="SUPFAM" id="SSF53474">
    <property type="entry name" value="alpha/beta-Hydrolases"/>
    <property type="match status" value="1"/>
</dbReference>
<dbReference type="AlphaFoldDB" id="A0A5C6ZH11"/>
<dbReference type="EMBL" id="VORO01000014">
    <property type="protein sequence ID" value="TXD88462.1"/>
    <property type="molecule type" value="Genomic_DNA"/>
</dbReference>
<keyword evidence="2" id="KW-0378">Hydrolase</keyword>
<dbReference type="PANTHER" id="PTHR43265:SF1">
    <property type="entry name" value="ESTERASE ESTD"/>
    <property type="match status" value="1"/>
</dbReference>
<evidence type="ECO:0000313" key="3">
    <source>
        <dbReference type="Proteomes" id="UP000321578"/>
    </source>
</evidence>
<dbReference type="InterPro" id="IPR029058">
    <property type="entry name" value="AB_hydrolase_fold"/>
</dbReference>
<proteinExistence type="predicted"/>
<organism evidence="2 3">
    <name type="scientific">Subsaximicrobium wynnwilliamsii</name>
    <dbReference type="NCBI Taxonomy" id="291179"/>
    <lineage>
        <taxon>Bacteria</taxon>
        <taxon>Pseudomonadati</taxon>
        <taxon>Bacteroidota</taxon>
        <taxon>Flavobacteriia</taxon>
        <taxon>Flavobacteriales</taxon>
        <taxon>Flavobacteriaceae</taxon>
        <taxon>Subsaximicrobium</taxon>
    </lineage>
</organism>
<sequence length="323" mass="36067">MCTATYVLKRKRLYLLLLFMFCFIHFGMSQSEIISEEILISNDSIQLPGTLTFHTGETKQPLVIFVHGSGNVDRNGNQAGAPSSANYIKQLSDSLVSKNIAFYRYDKRSATASNVPFMMKDMRFYAFTEDVNLAIAHFMDDTRFSSITLIGHSQGSLVAMLANHEHVDKYISIAGPSTSIDKALIEQVRARNGDSLANLVVSHFKELQDTGSIAKVDPNLMVLFNKPTQPFMASWMAYDPSEELKKLEMPILILNGDKDLQVAVVDAETLHKAQPNSKLVIIKDMNHVLKTIVDDYDNFISYTKPDFPLSSALVDAIAAFIKK</sequence>
<dbReference type="GO" id="GO:0052689">
    <property type="term" value="F:carboxylic ester hydrolase activity"/>
    <property type="evidence" value="ECO:0007669"/>
    <property type="project" value="TreeGrafter"/>
</dbReference>
<name>A0A5C6ZH11_9FLAO</name>
<evidence type="ECO:0000259" key="1">
    <source>
        <dbReference type="Pfam" id="PF20434"/>
    </source>
</evidence>
<dbReference type="InterPro" id="IPR049492">
    <property type="entry name" value="BD-FAE-like_dom"/>
</dbReference>
<feature type="domain" description="BD-FAE-like" evidence="1">
    <location>
        <begin position="56"/>
        <end position="272"/>
    </location>
</feature>
<reference evidence="2 3" key="1">
    <citation type="submission" date="2019-08" db="EMBL/GenBank/DDBJ databases">
        <title>Genomes of Subsaximicrobium wynnwilliamsii strains.</title>
        <authorList>
            <person name="Bowman J.P."/>
        </authorList>
    </citation>
    <scope>NUCLEOTIDE SEQUENCE [LARGE SCALE GENOMIC DNA]</scope>
    <source>
        <strain evidence="2 3">2-80-2</strain>
    </source>
</reference>
<dbReference type="InterPro" id="IPR053145">
    <property type="entry name" value="AB_hydrolase_Est10"/>
</dbReference>
<comment type="caution">
    <text evidence="2">The sequence shown here is derived from an EMBL/GenBank/DDBJ whole genome shotgun (WGS) entry which is preliminary data.</text>
</comment>
<evidence type="ECO:0000313" key="2">
    <source>
        <dbReference type="EMBL" id="TXD88462.1"/>
    </source>
</evidence>
<dbReference type="PANTHER" id="PTHR43265">
    <property type="entry name" value="ESTERASE ESTD"/>
    <property type="match status" value="1"/>
</dbReference>
<accession>A0A5C6ZH11</accession>
<dbReference type="OrthoDB" id="9809549at2"/>
<dbReference type="Proteomes" id="UP000321578">
    <property type="component" value="Unassembled WGS sequence"/>
</dbReference>
<gene>
    <name evidence="2" type="ORF">ESY86_13020</name>
</gene>
<dbReference type="Pfam" id="PF20434">
    <property type="entry name" value="BD-FAE"/>
    <property type="match status" value="1"/>
</dbReference>
<protein>
    <submittedName>
        <fullName evidence="2">Alpha/beta hydrolase</fullName>
    </submittedName>
</protein>